<evidence type="ECO:0000313" key="3">
    <source>
        <dbReference type="Proteomes" id="UP001155241"/>
    </source>
</evidence>
<organism evidence="2 3">
    <name type="scientific">Aeoliella straminimaris</name>
    <dbReference type="NCBI Taxonomy" id="2954799"/>
    <lineage>
        <taxon>Bacteria</taxon>
        <taxon>Pseudomonadati</taxon>
        <taxon>Planctomycetota</taxon>
        <taxon>Planctomycetia</taxon>
        <taxon>Pirellulales</taxon>
        <taxon>Lacipirellulaceae</taxon>
        <taxon>Aeoliella</taxon>
    </lineage>
</organism>
<dbReference type="AlphaFoldDB" id="A0A9X2FGC0"/>
<dbReference type="Proteomes" id="UP001155241">
    <property type="component" value="Unassembled WGS sequence"/>
</dbReference>
<evidence type="ECO:0000256" key="1">
    <source>
        <dbReference type="SAM" id="SignalP"/>
    </source>
</evidence>
<feature type="chain" id="PRO_5040953444" description="Porin" evidence="1">
    <location>
        <begin position="23"/>
        <end position="455"/>
    </location>
</feature>
<dbReference type="EMBL" id="JAMXLR010000092">
    <property type="protein sequence ID" value="MCO6047828.1"/>
    <property type="molecule type" value="Genomic_DNA"/>
</dbReference>
<comment type="caution">
    <text evidence="2">The sequence shown here is derived from an EMBL/GenBank/DDBJ whole genome shotgun (WGS) entry which is preliminary data.</text>
</comment>
<sequence length="455" mass="49827">MRIWSRLAILLAAVTVGVTAHSQDPLRWPDEISLAVNDLELADSAPHPASDDTDSAGDLRLMELETSLYQLQSEVEDLGDSITLTTRDKDWKVTAFGALAGEIIYAEQRAVIPSAVLFLTPSGGRNTPTIDVHGKQSSLGLELQGPEICGMQSGGFVLTYFYGESLLEDQQGLFIPRGYAELKNEDWRFAAGALGDIINPRIPGSLDFVTGQGGGNLGAFRGQFRAERYYHFDENAQLTVQTGLGNPLTTSFVGDIRTLVEDNGWPNLESRIMLGLGPLTQRGPLKMRPFEIAMSGLVGQIRRTGAELTIFDVWAIGADARIELSEWCGVKAEAFHGQALGNYNAAVLQIFNPVTLEAVPTTGGWCELYVNWTDSLHSHLGFGIDDPRNASLSPGMRSRNQFSFVNLIWDATKSLDIGVELGRYETDYMPGAMIGPLPVLDNEALVYRTRVRLKF</sequence>
<protein>
    <recommendedName>
        <fullName evidence="4">Porin</fullName>
    </recommendedName>
</protein>
<reference evidence="2" key="1">
    <citation type="submission" date="2022-06" db="EMBL/GenBank/DDBJ databases">
        <title>Aeoliella straminimaris, a novel planctomycete from sediments.</title>
        <authorList>
            <person name="Vitorino I.R."/>
            <person name="Lage O.M."/>
        </authorList>
    </citation>
    <scope>NUCLEOTIDE SEQUENCE</scope>
    <source>
        <strain evidence="2">ICT_H6.2</strain>
    </source>
</reference>
<evidence type="ECO:0000313" key="2">
    <source>
        <dbReference type="EMBL" id="MCO6047828.1"/>
    </source>
</evidence>
<accession>A0A9X2FGC0</accession>
<keyword evidence="3" id="KW-1185">Reference proteome</keyword>
<evidence type="ECO:0008006" key="4">
    <source>
        <dbReference type="Google" id="ProtNLM"/>
    </source>
</evidence>
<name>A0A9X2FGC0_9BACT</name>
<dbReference type="SUPFAM" id="SSF56935">
    <property type="entry name" value="Porins"/>
    <property type="match status" value="1"/>
</dbReference>
<keyword evidence="1" id="KW-0732">Signal</keyword>
<proteinExistence type="predicted"/>
<dbReference type="RefSeq" id="WP_252855935.1">
    <property type="nucleotide sequence ID" value="NZ_JAMXLR010000092.1"/>
</dbReference>
<feature type="signal peptide" evidence="1">
    <location>
        <begin position="1"/>
        <end position="22"/>
    </location>
</feature>
<gene>
    <name evidence="2" type="ORF">NG895_28315</name>
</gene>